<accession>A0A0C9W0H9</accession>
<dbReference type="InterPro" id="IPR036322">
    <property type="entry name" value="WD40_repeat_dom_sf"/>
</dbReference>
<dbReference type="PROSITE" id="PS50294">
    <property type="entry name" value="WD_REPEATS_REGION"/>
    <property type="match status" value="4"/>
</dbReference>
<dbReference type="Proteomes" id="UP000053820">
    <property type="component" value="Unassembled WGS sequence"/>
</dbReference>
<evidence type="ECO:0000256" key="3">
    <source>
        <dbReference type="PROSITE-ProRule" id="PRU00221"/>
    </source>
</evidence>
<evidence type="ECO:0000256" key="2">
    <source>
        <dbReference type="ARBA" id="ARBA00022737"/>
    </source>
</evidence>
<name>A0A0C9W0H9_9AGAM</name>
<dbReference type="Gene3D" id="2.130.10.10">
    <property type="entry name" value="YVTN repeat-like/Quinoprotein amine dehydrogenase"/>
    <property type="match status" value="2"/>
</dbReference>
<dbReference type="InterPro" id="IPR001680">
    <property type="entry name" value="WD40_rpt"/>
</dbReference>
<dbReference type="AlphaFoldDB" id="A0A0C9W0H9"/>
<feature type="non-terminal residue" evidence="4">
    <location>
        <position position="244"/>
    </location>
</feature>
<dbReference type="PANTHER" id="PTHR19848:SF8">
    <property type="entry name" value="F-BOX AND WD REPEAT DOMAIN CONTAINING 7"/>
    <property type="match status" value="1"/>
</dbReference>
<evidence type="ECO:0008006" key="6">
    <source>
        <dbReference type="Google" id="ProtNLM"/>
    </source>
</evidence>
<feature type="repeat" description="WD" evidence="3">
    <location>
        <begin position="1"/>
        <end position="40"/>
    </location>
</feature>
<dbReference type="SUPFAM" id="SSF50978">
    <property type="entry name" value="WD40 repeat-like"/>
    <property type="match status" value="1"/>
</dbReference>
<evidence type="ECO:0000313" key="5">
    <source>
        <dbReference type="Proteomes" id="UP000053820"/>
    </source>
</evidence>
<dbReference type="SMART" id="SM00320">
    <property type="entry name" value="WD40"/>
    <property type="match status" value="6"/>
</dbReference>
<reference evidence="4 5" key="1">
    <citation type="submission" date="2014-04" db="EMBL/GenBank/DDBJ databases">
        <title>Evolutionary Origins and Diversification of the Mycorrhizal Mutualists.</title>
        <authorList>
            <consortium name="DOE Joint Genome Institute"/>
            <consortium name="Mycorrhizal Genomics Consortium"/>
            <person name="Kohler A."/>
            <person name="Kuo A."/>
            <person name="Nagy L.G."/>
            <person name="Floudas D."/>
            <person name="Copeland A."/>
            <person name="Barry K.W."/>
            <person name="Cichocki N."/>
            <person name="Veneault-Fourrey C."/>
            <person name="LaButti K."/>
            <person name="Lindquist E.A."/>
            <person name="Lipzen A."/>
            <person name="Lundell T."/>
            <person name="Morin E."/>
            <person name="Murat C."/>
            <person name="Riley R."/>
            <person name="Ohm R."/>
            <person name="Sun H."/>
            <person name="Tunlid A."/>
            <person name="Henrissat B."/>
            <person name="Grigoriev I.V."/>
            <person name="Hibbett D.S."/>
            <person name="Martin F."/>
        </authorList>
    </citation>
    <scope>NUCLEOTIDE SEQUENCE [LARGE SCALE GENOMIC DNA]</scope>
    <source>
        <strain evidence="4 5">MD-312</strain>
    </source>
</reference>
<feature type="repeat" description="WD" evidence="3">
    <location>
        <begin position="41"/>
        <end position="82"/>
    </location>
</feature>
<dbReference type="InterPro" id="IPR015943">
    <property type="entry name" value="WD40/YVTN_repeat-like_dom_sf"/>
</dbReference>
<dbReference type="PRINTS" id="PR00320">
    <property type="entry name" value="GPROTEINBRPT"/>
</dbReference>
<gene>
    <name evidence="4" type="ORF">HYDPIDRAFT_62090</name>
</gene>
<protein>
    <recommendedName>
        <fullName evidence="6">WD40 repeat-like protein</fullName>
    </recommendedName>
</protein>
<keyword evidence="2" id="KW-0677">Repeat</keyword>
<feature type="non-terminal residue" evidence="4">
    <location>
        <position position="1"/>
    </location>
</feature>
<keyword evidence="1 3" id="KW-0853">WD repeat</keyword>
<keyword evidence="5" id="KW-1185">Reference proteome</keyword>
<dbReference type="PROSITE" id="PS00678">
    <property type="entry name" value="WD_REPEATS_1"/>
    <property type="match status" value="2"/>
</dbReference>
<dbReference type="InterPro" id="IPR019775">
    <property type="entry name" value="WD40_repeat_CS"/>
</dbReference>
<organism evidence="4 5">
    <name type="scientific">Hydnomerulius pinastri MD-312</name>
    <dbReference type="NCBI Taxonomy" id="994086"/>
    <lineage>
        <taxon>Eukaryota</taxon>
        <taxon>Fungi</taxon>
        <taxon>Dikarya</taxon>
        <taxon>Basidiomycota</taxon>
        <taxon>Agaricomycotina</taxon>
        <taxon>Agaricomycetes</taxon>
        <taxon>Agaricomycetidae</taxon>
        <taxon>Boletales</taxon>
        <taxon>Boletales incertae sedis</taxon>
        <taxon>Leucogyrophana</taxon>
    </lineage>
</organism>
<dbReference type="InterPro" id="IPR020472">
    <property type="entry name" value="WD40_PAC1"/>
</dbReference>
<dbReference type="PANTHER" id="PTHR19848">
    <property type="entry name" value="WD40 REPEAT PROTEIN"/>
    <property type="match status" value="1"/>
</dbReference>
<sequence length="244" mass="26514">GHDDWISGIVYLPEGDRVVTCSWDKTVRLWDATTGEEEGERMEHGAGVRCLAVTKDGKRIVSGDYDGELKVWEVETRKLVEMWEGHEGRINSVTISPDGEFAASGDSRGRIVIREAKSGGEIRDSIETGDCVYSLCFSPSGETIVYLFSGSSDCTICKWDSDTGGAVGEPWQEHTSLINSLALSPDGTHISSASDDQTICFWHTDSGSRVGEPLEHQGKVRALAFSPSGEFIAGGGEDYTLSIW</sequence>
<dbReference type="EMBL" id="KN839847">
    <property type="protein sequence ID" value="KIJ64260.1"/>
    <property type="molecule type" value="Genomic_DNA"/>
</dbReference>
<evidence type="ECO:0000256" key="1">
    <source>
        <dbReference type="ARBA" id="ARBA00022574"/>
    </source>
</evidence>
<dbReference type="HOGENOM" id="CLU_000288_57_18_1"/>
<feature type="repeat" description="WD" evidence="3">
    <location>
        <begin position="171"/>
        <end position="212"/>
    </location>
</feature>
<dbReference type="Pfam" id="PF00400">
    <property type="entry name" value="WD40"/>
    <property type="match status" value="6"/>
</dbReference>
<dbReference type="PROSITE" id="PS50082">
    <property type="entry name" value="WD_REPEATS_2"/>
    <property type="match status" value="4"/>
</dbReference>
<proteinExistence type="predicted"/>
<dbReference type="OrthoDB" id="538223at2759"/>
<dbReference type="CDD" id="cd00200">
    <property type="entry name" value="WD40"/>
    <property type="match status" value="1"/>
</dbReference>
<feature type="repeat" description="WD" evidence="3">
    <location>
        <begin position="213"/>
        <end position="244"/>
    </location>
</feature>
<evidence type="ECO:0000313" key="4">
    <source>
        <dbReference type="EMBL" id="KIJ64260.1"/>
    </source>
</evidence>